<evidence type="ECO:0000256" key="2">
    <source>
        <dbReference type="ARBA" id="ARBA00009747"/>
    </source>
</evidence>
<reference evidence="10 11" key="1">
    <citation type="submission" date="2021-06" db="EMBL/GenBank/DDBJ databases">
        <authorList>
            <person name="Palmer J.M."/>
        </authorList>
    </citation>
    <scope>NUCLEOTIDE SEQUENCE [LARGE SCALE GENOMIC DNA]</scope>
    <source>
        <strain evidence="10 11">GA_2019</strain>
        <tissue evidence="10">Muscle</tissue>
    </source>
</reference>
<sequence length="163" mass="18732">DGDGRKVLRSSIREFLCSEAMFALGIPTTRAASIVTSDLYVTRYPLNNGERISECCSVVMRLASSFIRFGSFEIFLGQDEFSGLQCPSVGRHDIPAQLLDYVVENFYPHIQETHNNRKERNLSFFREVMMRTAKLVAQHRQYEHPGSNSGLWPLWFHGQVLWT</sequence>
<protein>
    <recommendedName>
        <fullName evidence="9">Selenoprotein O</fullName>
    </recommendedName>
</protein>
<proteinExistence type="inferred from homology"/>
<evidence type="ECO:0000313" key="11">
    <source>
        <dbReference type="Proteomes" id="UP001476798"/>
    </source>
</evidence>
<evidence type="ECO:0000313" key="10">
    <source>
        <dbReference type="EMBL" id="MEQ2162978.1"/>
    </source>
</evidence>
<name>A0ABV0MV29_9TELE</name>
<evidence type="ECO:0000256" key="3">
    <source>
        <dbReference type="ARBA" id="ARBA00022679"/>
    </source>
</evidence>
<dbReference type="Pfam" id="PF02696">
    <property type="entry name" value="SelO"/>
    <property type="match status" value="1"/>
</dbReference>
<keyword evidence="11" id="KW-1185">Reference proteome</keyword>
<comment type="similarity">
    <text evidence="2">Belongs to the SELO family.</text>
</comment>
<keyword evidence="7" id="KW-0067">ATP-binding</keyword>
<evidence type="ECO:0000256" key="6">
    <source>
        <dbReference type="ARBA" id="ARBA00022741"/>
    </source>
</evidence>
<evidence type="ECO:0000256" key="7">
    <source>
        <dbReference type="ARBA" id="ARBA00022840"/>
    </source>
</evidence>
<evidence type="ECO:0000256" key="5">
    <source>
        <dbReference type="ARBA" id="ARBA00022723"/>
    </source>
</evidence>
<evidence type="ECO:0000256" key="1">
    <source>
        <dbReference type="ARBA" id="ARBA00001946"/>
    </source>
</evidence>
<dbReference type="PANTHER" id="PTHR12153:SF15">
    <property type="entry name" value="PROTEIN ADENYLYLTRANSFERASE SELO, MITOCHONDRIAL"/>
    <property type="match status" value="1"/>
</dbReference>
<evidence type="ECO:0000256" key="4">
    <source>
        <dbReference type="ARBA" id="ARBA00022695"/>
    </source>
</evidence>
<dbReference type="InterPro" id="IPR003846">
    <property type="entry name" value="SelO"/>
</dbReference>
<keyword evidence="8" id="KW-0460">Magnesium</keyword>
<evidence type="ECO:0000256" key="9">
    <source>
        <dbReference type="ARBA" id="ARBA00031547"/>
    </source>
</evidence>
<dbReference type="Proteomes" id="UP001476798">
    <property type="component" value="Unassembled WGS sequence"/>
</dbReference>
<organism evidence="10 11">
    <name type="scientific">Goodea atripinnis</name>
    <dbReference type="NCBI Taxonomy" id="208336"/>
    <lineage>
        <taxon>Eukaryota</taxon>
        <taxon>Metazoa</taxon>
        <taxon>Chordata</taxon>
        <taxon>Craniata</taxon>
        <taxon>Vertebrata</taxon>
        <taxon>Euteleostomi</taxon>
        <taxon>Actinopterygii</taxon>
        <taxon>Neopterygii</taxon>
        <taxon>Teleostei</taxon>
        <taxon>Neoteleostei</taxon>
        <taxon>Acanthomorphata</taxon>
        <taxon>Ovalentaria</taxon>
        <taxon>Atherinomorphae</taxon>
        <taxon>Cyprinodontiformes</taxon>
        <taxon>Goodeidae</taxon>
        <taxon>Goodea</taxon>
    </lineage>
</organism>
<feature type="non-terminal residue" evidence="10">
    <location>
        <position position="1"/>
    </location>
</feature>
<comment type="caution">
    <text evidence="10">The sequence shown here is derived from an EMBL/GenBank/DDBJ whole genome shotgun (WGS) entry which is preliminary data.</text>
</comment>
<comment type="cofactor">
    <cofactor evidence="1">
        <name>Mg(2+)</name>
        <dbReference type="ChEBI" id="CHEBI:18420"/>
    </cofactor>
</comment>
<dbReference type="PANTHER" id="PTHR12153">
    <property type="entry name" value="SELENOPROTEIN O"/>
    <property type="match status" value="1"/>
</dbReference>
<keyword evidence="6" id="KW-0547">Nucleotide-binding</keyword>
<accession>A0ABV0MV29</accession>
<keyword evidence="4 10" id="KW-0548">Nucleotidyltransferase</keyword>
<dbReference type="EMBL" id="JAHRIO010013000">
    <property type="protein sequence ID" value="MEQ2162978.1"/>
    <property type="molecule type" value="Genomic_DNA"/>
</dbReference>
<keyword evidence="3" id="KW-0808">Transferase</keyword>
<keyword evidence="5" id="KW-0479">Metal-binding</keyword>
<evidence type="ECO:0000256" key="8">
    <source>
        <dbReference type="ARBA" id="ARBA00022842"/>
    </source>
</evidence>
<gene>
    <name evidence="10" type="primary">SELENOO1_2</name>
    <name evidence="10" type="ORF">GOODEAATRI_025491</name>
</gene>
<dbReference type="GO" id="GO:0016779">
    <property type="term" value="F:nucleotidyltransferase activity"/>
    <property type="evidence" value="ECO:0007669"/>
    <property type="project" value="UniProtKB-KW"/>
</dbReference>